<evidence type="ECO:0000313" key="1">
    <source>
        <dbReference type="EMBL" id="MPN58616.1"/>
    </source>
</evidence>
<dbReference type="Pfam" id="PF01244">
    <property type="entry name" value="Peptidase_M19"/>
    <property type="match status" value="1"/>
</dbReference>
<dbReference type="InterPro" id="IPR032466">
    <property type="entry name" value="Metal_Hydrolase"/>
</dbReference>
<gene>
    <name evidence="1" type="ORF">SDC9_206323</name>
</gene>
<accession>A0A645J589</accession>
<evidence type="ECO:0008006" key="2">
    <source>
        <dbReference type="Google" id="ProtNLM"/>
    </source>
</evidence>
<dbReference type="PROSITE" id="PS51365">
    <property type="entry name" value="RENAL_DIPEPTIDASE_2"/>
    <property type="match status" value="1"/>
</dbReference>
<dbReference type="GO" id="GO:0070573">
    <property type="term" value="F:metallodipeptidase activity"/>
    <property type="evidence" value="ECO:0007669"/>
    <property type="project" value="InterPro"/>
</dbReference>
<protein>
    <recommendedName>
        <fullName evidence="2">Membrane dipeptidase</fullName>
    </recommendedName>
</protein>
<proteinExistence type="predicted"/>
<dbReference type="AlphaFoldDB" id="A0A645J589"/>
<sequence length="103" mass="11695">MIKVLSNKGGITGINFCTEFLTEDSVSKIEDMIKHIKHIKNIGGVDVIALGTDFDGIHSKVEIEDASQMHKLIYALEKEKFSEDEIEKICYKNIERVIKDILK</sequence>
<dbReference type="Gene3D" id="3.20.20.140">
    <property type="entry name" value="Metal-dependent hydrolases"/>
    <property type="match status" value="1"/>
</dbReference>
<name>A0A645J589_9ZZZZ</name>
<comment type="caution">
    <text evidence="1">The sequence shown here is derived from an EMBL/GenBank/DDBJ whole genome shotgun (WGS) entry which is preliminary data.</text>
</comment>
<dbReference type="SUPFAM" id="SSF51556">
    <property type="entry name" value="Metallo-dependent hydrolases"/>
    <property type="match status" value="1"/>
</dbReference>
<organism evidence="1">
    <name type="scientific">bioreactor metagenome</name>
    <dbReference type="NCBI Taxonomy" id="1076179"/>
    <lineage>
        <taxon>unclassified sequences</taxon>
        <taxon>metagenomes</taxon>
        <taxon>ecological metagenomes</taxon>
    </lineage>
</organism>
<reference evidence="1" key="1">
    <citation type="submission" date="2019-08" db="EMBL/GenBank/DDBJ databases">
        <authorList>
            <person name="Kucharzyk K."/>
            <person name="Murdoch R.W."/>
            <person name="Higgins S."/>
            <person name="Loffler F."/>
        </authorList>
    </citation>
    <scope>NUCLEOTIDE SEQUENCE</scope>
</reference>
<dbReference type="EMBL" id="VSSQ01131532">
    <property type="protein sequence ID" value="MPN58616.1"/>
    <property type="molecule type" value="Genomic_DNA"/>
</dbReference>
<dbReference type="PANTHER" id="PTHR10443">
    <property type="entry name" value="MICROSOMAL DIPEPTIDASE"/>
    <property type="match status" value="1"/>
</dbReference>
<dbReference type="GO" id="GO:0006508">
    <property type="term" value="P:proteolysis"/>
    <property type="evidence" value="ECO:0007669"/>
    <property type="project" value="InterPro"/>
</dbReference>
<dbReference type="InterPro" id="IPR008257">
    <property type="entry name" value="Pept_M19"/>
</dbReference>
<dbReference type="PANTHER" id="PTHR10443:SF12">
    <property type="entry name" value="DIPEPTIDASE"/>
    <property type="match status" value="1"/>
</dbReference>